<feature type="signal peptide" evidence="4">
    <location>
        <begin position="1"/>
        <end position="32"/>
    </location>
</feature>
<comment type="similarity">
    <text evidence="3">Belongs to the flavin monoamine oxidase family.</text>
</comment>
<accession>A0ABR1SMH3</accession>
<evidence type="ECO:0000313" key="6">
    <source>
        <dbReference type="EMBL" id="KAK8035533.1"/>
    </source>
</evidence>
<feature type="domain" description="Amine oxidase" evidence="5">
    <location>
        <begin position="60"/>
        <end position="495"/>
    </location>
</feature>
<dbReference type="Pfam" id="PF01593">
    <property type="entry name" value="Amino_oxidase"/>
    <property type="match status" value="1"/>
</dbReference>
<name>A0ABR1SMH3_9PEZI</name>
<evidence type="ECO:0000256" key="4">
    <source>
        <dbReference type="SAM" id="SignalP"/>
    </source>
</evidence>
<keyword evidence="4" id="KW-0732">Signal</keyword>
<evidence type="ECO:0000259" key="5">
    <source>
        <dbReference type="Pfam" id="PF01593"/>
    </source>
</evidence>
<keyword evidence="3" id="KW-0285">Flavoprotein</keyword>
<dbReference type="InterPro" id="IPR002937">
    <property type="entry name" value="Amino_oxidase"/>
</dbReference>
<dbReference type="Gene3D" id="3.50.50.60">
    <property type="entry name" value="FAD/NAD(P)-binding domain"/>
    <property type="match status" value="1"/>
</dbReference>
<comment type="caution">
    <text evidence="6">The sequence shown here is derived from an EMBL/GenBank/DDBJ whole genome shotgun (WGS) entry which is preliminary data.</text>
</comment>
<dbReference type="InterPro" id="IPR001613">
    <property type="entry name" value="Flavin_amine_oxidase"/>
</dbReference>
<proteinExistence type="inferred from homology"/>
<dbReference type="PANTHER" id="PTHR10742:SF313">
    <property type="entry name" value="AMINE OXIDASE"/>
    <property type="match status" value="1"/>
</dbReference>
<dbReference type="PRINTS" id="PR00757">
    <property type="entry name" value="AMINEOXDASEF"/>
</dbReference>
<evidence type="ECO:0000256" key="3">
    <source>
        <dbReference type="RuleBase" id="RU362067"/>
    </source>
</evidence>
<dbReference type="Gene3D" id="3.90.660.10">
    <property type="match status" value="1"/>
</dbReference>
<dbReference type="EC" id="1.4.3.-" evidence="3"/>
<sequence length="549" mass="60940">MSSLLFKLGGVVALLNLIVPQASLVPIPGALASVIPADQSHRRQGGTCQKTKVAILGAGITGITIAQTLANASVTDFIIVEYKDEIGGRLHHENFGKGPDGKPLLVEYGANWAQGLGKPGGKENPIWTLEKKWNITNTPSNFSAILTYNETGEVDFASEIEEYENAVDRMGAEAGELLADNIQDRTMREGLTHVGWKPSQRDYPQAADAVEWWLYDGEQAYTPEETSLVFNAAVSNFTFLQFSDENNFIVDQRGHNTWLKGEASEFLAANDTRLRLNTVVDRLDYSGEGVVVLNRDGSCIEADYAVTTFSLGVLQQEDVVAFEPALPEWKQVAIESFLIGTYTKIFLQFNETWWPTDTEFFLYADPVQRGWYPIWQSLDKAGFFPGSHALFVTVTERESRRVERMTDAETQAEVMAVLRSMFPDVAVPEPTAFQYPRWGTTPWAYGSFSCWPAGTTLEQHQNLRANVGRLWFAGEHTSASYFGYMQGAWYEGRDVGNRLARLVNGLCGGAALGDGLCGEMVRYEVLHGTTEEDKYNISNGWDGSSFQES</sequence>
<protein>
    <recommendedName>
        <fullName evidence="3">Amine oxidase</fullName>
        <ecNumber evidence="3">1.4.3.-</ecNumber>
    </recommendedName>
</protein>
<organism evidence="6 7">
    <name type="scientific">Apiospora rasikravindrae</name>
    <dbReference type="NCBI Taxonomy" id="990691"/>
    <lineage>
        <taxon>Eukaryota</taxon>
        <taxon>Fungi</taxon>
        <taxon>Dikarya</taxon>
        <taxon>Ascomycota</taxon>
        <taxon>Pezizomycotina</taxon>
        <taxon>Sordariomycetes</taxon>
        <taxon>Xylariomycetidae</taxon>
        <taxon>Amphisphaeriales</taxon>
        <taxon>Apiosporaceae</taxon>
        <taxon>Apiospora</taxon>
    </lineage>
</organism>
<evidence type="ECO:0000256" key="1">
    <source>
        <dbReference type="ARBA" id="ARBA00001974"/>
    </source>
</evidence>
<gene>
    <name evidence="6" type="ORF">PG993_010528</name>
</gene>
<keyword evidence="2 3" id="KW-0560">Oxidoreductase</keyword>
<dbReference type="SUPFAM" id="SSF54373">
    <property type="entry name" value="FAD-linked reductases, C-terminal domain"/>
    <property type="match status" value="1"/>
</dbReference>
<evidence type="ECO:0000256" key="2">
    <source>
        <dbReference type="ARBA" id="ARBA00023002"/>
    </source>
</evidence>
<keyword evidence="3" id="KW-0274">FAD</keyword>
<keyword evidence="7" id="KW-1185">Reference proteome</keyword>
<reference evidence="6 7" key="1">
    <citation type="submission" date="2023-01" db="EMBL/GenBank/DDBJ databases">
        <title>Analysis of 21 Apiospora genomes using comparative genomics revels a genus with tremendous synthesis potential of carbohydrate active enzymes and secondary metabolites.</title>
        <authorList>
            <person name="Sorensen T."/>
        </authorList>
    </citation>
    <scope>NUCLEOTIDE SEQUENCE [LARGE SCALE GENOMIC DNA]</scope>
    <source>
        <strain evidence="6 7">CBS 33761</strain>
    </source>
</reference>
<dbReference type="InterPro" id="IPR050281">
    <property type="entry name" value="Flavin_monoamine_oxidase"/>
</dbReference>
<comment type="cofactor">
    <cofactor evidence="1 3">
        <name>FAD</name>
        <dbReference type="ChEBI" id="CHEBI:57692"/>
    </cofactor>
</comment>
<dbReference type="SUPFAM" id="SSF51905">
    <property type="entry name" value="FAD/NAD(P)-binding domain"/>
    <property type="match status" value="1"/>
</dbReference>
<dbReference type="EMBL" id="JAQQWK010000009">
    <property type="protein sequence ID" value="KAK8035533.1"/>
    <property type="molecule type" value="Genomic_DNA"/>
</dbReference>
<dbReference type="PANTHER" id="PTHR10742">
    <property type="entry name" value="FLAVIN MONOAMINE OXIDASE"/>
    <property type="match status" value="1"/>
</dbReference>
<dbReference type="Proteomes" id="UP001444661">
    <property type="component" value="Unassembled WGS sequence"/>
</dbReference>
<evidence type="ECO:0000313" key="7">
    <source>
        <dbReference type="Proteomes" id="UP001444661"/>
    </source>
</evidence>
<feature type="chain" id="PRO_5046812206" description="Amine oxidase" evidence="4">
    <location>
        <begin position="33"/>
        <end position="549"/>
    </location>
</feature>
<dbReference type="InterPro" id="IPR036188">
    <property type="entry name" value="FAD/NAD-bd_sf"/>
</dbReference>